<evidence type="ECO:0000313" key="18">
    <source>
        <dbReference type="Proteomes" id="UP000076717"/>
    </source>
</evidence>
<feature type="domain" description="Phosphate acetyl/butaryl transferase" evidence="14">
    <location>
        <begin position="379"/>
        <end position="695"/>
    </location>
</feature>
<dbReference type="PANTHER" id="PTHR43356">
    <property type="entry name" value="PHOSPHATE ACETYLTRANSFERASE"/>
    <property type="match status" value="1"/>
</dbReference>
<reference evidence="19" key="3">
    <citation type="submission" date="2019-12" db="EMBL/GenBank/DDBJ databases">
        <title>Complete and draft genome sequences of new strains and members of some known species of the genus Rathayibacter isolated from plants.</title>
        <authorList>
            <person name="Tarlachkov S.V."/>
            <person name="Starodumova I.P."/>
            <person name="Dorofeeva L.V."/>
            <person name="Prisyazhnaya N.V."/>
            <person name="Leyn S."/>
            <person name="Zlamal J."/>
            <person name="Elan M."/>
            <person name="Osterman A.L."/>
            <person name="Nadler S."/>
            <person name="Subbotin S.A."/>
            <person name="Evtushenko L.I."/>
        </authorList>
    </citation>
    <scope>NUCLEOTIDE SEQUENCE [LARGE SCALE GENOMIC DNA]</scope>
    <source>
        <strain evidence="19">VKM Ac-2761</strain>
    </source>
</reference>
<dbReference type="Gene3D" id="3.40.50.10950">
    <property type="match status" value="1"/>
</dbReference>
<proteinExistence type="inferred from homology"/>
<dbReference type="Gene3D" id="3.40.50.300">
    <property type="entry name" value="P-loop containing nucleotide triphosphate hydrolases"/>
    <property type="match status" value="1"/>
</dbReference>
<dbReference type="PANTHER" id="PTHR43356:SF3">
    <property type="entry name" value="PHOSPHATE ACETYLTRANSFERASE"/>
    <property type="match status" value="1"/>
</dbReference>
<dbReference type="Proteomes" id="UP000076717">
    <property type="component" value="Unassembled WGS sequence"/>
</dbReference>
<dbReference type="GO" id="GO:0005737">
    <property type="term" value="C:cytoplasm"/>
    <property type="evidence" value="ECO:0007669"/>
    <property type="project" value="UniProtKB-SubCell"/>
</dbReference>
<dbReference type="InterPro" id="IPR004614">
    <property type="entry name" value="P_AcTrfase"/>
</dbReference>
<dbReference type="EMBL" id="LIIN01000071">
    <property type="protein sequence ID" value="KZX20810.1"/>
    <property type="molecule type" value="Genomic_DNA"/>
</dbReference>
<dbReference type="InterPro" id="IPR027417">
    <property type="entry name" value="P-loop_NTPase"/>
</dbReference>
<dbReference type="AlphaFoldDB" id="A0A162FX40"/>
<dbReference type="EMBL" id="CP047186">
    <property type="protein sequence ID" value="QHC54885.1"/>
    <property type="molecule type" value="Genomic_DNA"/>
</dbReference>
<evidence type="ECO:0000256" key="11">
    <source>
        <dbReference type="ARBA" id="ARBA00031108"/>
    </source>
</evidence>
<dbReference type="InterPro" id="IPR042112">
    <property type="entry name" value="P_AcTrfase_dom2"/>
</dbReference>
<feature type="domain" description="DRTGG" evidence="15">
    <location>
        <begin position="221"/>
        <end position="332"/>
    </location>
</feature>
<dbReference type="InterPro" id="IPR010766">
    <property type="entry name" value="DRTGG"/>
</dbReference>
<name>A0A162FX40_9MICO</name>
<evidence type="ECO:0000256" key="4">
    <source>
        <dbReference type="ARBA" id="ARBA00008756"/>
    </source>
</evidence>
<comment type="function">
    <text evidence="12 13">Involved in acetate metabolism.</text>
</comment>
<dbReference type="InterPro" id="IPR028979">
    <property type="entry name" value="Ser_kin/Pase_Hpr-like_N_sf"/>
</dbReference>
<reference evidence="16 18" key="1">
    <citation type="submission" date="2015-08" db="EMBL/GenBank/DDBJ databases">
        <title>Draft Genome Sequence of Rathayibacter sp. Strain VKM Ac-2596 Isolated from Leaf Gall Induced by Plant-Parasitic Nematodes.</title>
        <authorList>
            <person name="Vasilenko O.V."/>
            <person name="Starodumova I.P."/>
            <person name="Tarlachkov S.V."/>
            <person name="Dorofeeva L.V."/>
            <person name="Evtushenko L.I."/>
        </authorList>
    </citation>
    <scope>NUCLEOTIDE SEQUENCE [LARGE SCALE GENOMIC DNA]</scope>
    <source>
        <strain evidence="16 18">VKM Ac-2596</strain>
    </source>
</reference>
<evidence type="ECO:0000313" key="19">
    <source>
        <dbReference type="Proteomes" id="UP000465031"/>
    </source>
</evidence>
<dbReference type="NCBIfam" id="NF007233">
    <property type="entry name" value="PRK09653.1"/>
    <property type="match status" value="1"/>
</dbReference>
<dbReference type="SUPFAM" id="SSF52540">
    <property type="entry name" value="P-loop containing nucleoside triphosphate hydrolases"/>
    <property type="match status" value="1"/>
</dbReference>
<protein>
    <recommendedName>
        <fullName evidence="7 13">Phosphate acetyltransferase</fullName>
        <ecNumber evidence="6 13">2.3.1.8</ecNumber>
    </recommendedName>
    <alternativeName>
        <fullName evidence="11 13">Phosphotransacetylase</fullName>
    </alternativeName>
</protein>
<dbReference type="NCBIfam" id="TIGR00651">
    <property type="entry name" value="pta"/>
    <property type="match status" value="1"/>
</dbReference>
<dbReference type="SUPFAM" id="SSF53659">
    <property type="entry name" value="Isocitrate/Isopropylmalate dehydrogenase-like"/>
    <property type="match status" value="1"/>
</dbReference>
<keyword evidence="8 13" id="KW-0963">Cytoplasm</keyword>
<evidence type="ECO:0000256" key="2">
    <source>
        <dbReference type="ARBA" id="ARBA00004496"/>
    </source>
</evidence>
<dbReference type="SUPFAM" id="SSF75138">
    <property type="entry name" value="HprK N-terminal domain-like"/>
    <property type="match status" value="1"/>
</dbReference>
<evidence type="ECO:0000313" key="16">
    <source>
        <dbReference type="EMBL" id="KZX20810.1"/>
    </source>
</evidence>
<dbReference type="InterPro" id="IPR042113">
    <property type="entry name" value="P_AcTrfase_dom1"/>
</dbReference>
<reference evidence="17" key="2">
    <citation type="submission" date="2019-12" db="EMBL/GenBank/DDBJ databases">
        <title>Complete and Draft Genome Sequences of New Strains and Members of Some Known Species of the Genus Rathayibacter isolated from Plants.</title>
        <authorList>
            <person name="Tarlachkov S.V."/>
            <person name="Starodumova I.P."/>
            <person name="Dorofeeva L.V."/>
            <person name="Prisyazhnaya N.V."/>
            <person name="Leyn S.A."/>
            <person name="Zlamal J.E."/>
            <person name="Elane M.L."/>
            <person name="Osterman A.L."/>
            <person name="Nadler S.A."/>
            <person name="Subbotin S.A."/>
            <person name="Evtushenko L.I."/>
        </authorList>
    </citation>
    <scope>NUCLEOTIDE SEQUENCE</scope>
    <source>
        <strain evidence="17">VKM Ac-2761</strain>
    </source>
</reference>
<evidence type="ECO:0000313" key="17">
    <source>
        <dbReference type="EMBL" id="QHC54885.1"/>
    </source>
</evidence>
<evidence type="ECO:0000256" key="13">
    <source>
        <dbReference type="PIRNR" id="PIRNR006107"/>
    </source>
</evidence>
<comment type="similarity">
    <text evidence="4 13">In the C-terminal section; belongs to the phosphate acetyltransferase and butyryltransferase family.</text>
</comment>
<comment type="domain">
    <text evidence="13">The N-terminal region seems to be important for proper quaternary structure. The C-terminal region contains the substrate-binding site.</text>
</comment>
<dbReference type="PIRSF" id="PIRSF006107">
    <property type="entry name" value="PhpActrans_proteobac"/>
    <property type="match status" value="1"/>
</dbReference>
<dbReference type="PATRIC" id="fig|1671680.3.peg.2211"/>
<evidence type="ECO:0000256" key="5">
    <source>
        <dbReference type="ARBA" id="ARBA00009786"/>
    </source>
</evidence>
<gene>
    <name evidence="16" type="primary">pta</name>
    <name evidence="16" type="ORF">ACH61_02074</name>
    <name evidence="17" type="ORF">GSU10_03990</name>
</gene>
<dbReference type="UniPathway" id="UPA00340">
    <property type="reaction ID" value="UER00459"/>
</dbReference>
<accession>A0A162FX40</accession>
<dbReference type="Proteomes" id="UP000465031">
    <property type="component" value="Chromosome"/>
</dbReference>
<evidence type="ECO:0000256" key="10">
    <source>
        <dbReference type="ARBA" id="ARBA00023315"/>
    </source>
</evidence>
<sequence>MVQSIYISSAEGHSGKSTVALGVLDALSSQVQRVGVFRPIARSTSERDYVLEMLLGHADSGLVYEDCIGVTYEDVHADGEAALSRIVERYKGVEAQCDAVVVLGSDYTDVGSPTELGYNARIAANLGAPVLLVLTGRDPSRSEQLGQAPARTPEEMRQITELAAVELRTAHASLIGVIANRADPAAAAEAVTAIREGLPVPVPVWAIREDPFLVAPSLSRLVEAVDGVVVAGDPELLGREALGVVVAGMSMVNVLPRLTEGGVVIVPGDRPEVVLAVIMAYASGTFPTVTGIILNGGFELPEPIVRLIEGIDTRLPIVMTELGTYDTAVRVTAARGRLAADSPRKRDTSLALFQEAVDVVELLTLLDVGRSEVVTPLMFEYGLIERARIADRHIVLPEGGDDRILRAAATVLKRGIARLTILGEEAEIRARAGGLGLDLDGARVLSPLDPEHRARFADEYARIRAHKGITYDHAYDTVTDVSYFGTMMVQLGLADGMVSGAAHTTAHTIRPGFEIIKTSPGVSVVSSVFLMALADRVLVYGDCAVNPDPTEAQLADIAISSAETAQQFGIDPRIAMLSYSTGESGAGADVEKVRAATALVRERRPDLLVEGPIQYDAAADAAVAASKMPGSQVAGRATVFIFPDLNTGNNTYKAVQRSAGAVAIGPVLQGLRKPVNDLSRGALVQDIVNTVAITAIQAATQAIVPPTSAIPVVR</sequence>
<keyword evidence="18" id="KW-1185">Reference proteome</keyword>
<dbReference type="InterPro" id="IPR050500">
    <property type="entry name" value="Phos_Acetyltrans/Butyryltrans"/>
</dbReference>
<evidence type="ECO:0000256" key="1">
    <source>
        <dbReference type="ARBA" id="ARBA00000705"/>
    </source>
</evidence>
<evidence type="ECO:0000256" key="3">
    <source>
        <dbReference type="ARBA" id="ARBA00004989"/>
    </source>
</evidence>
<dbReference type="RefSeq" id="WP_068211672.1">
    <property type="nucleotide sequence ID" value="NZ_CP047186.1"/>
</dbReference>
<dbReference type="Pfam" id="PF07085">
    <property type="entry name" value="DRTGG"/>
    <property type="match status" value="1"/>
</dbReference>
<evidence type="ECO:0000256" key="6">
    <source>
        <dbReference type="ARBA" id="ARBA00012707"/>
    </source>
</evidence>
<organism evidence="16 18">
    <name type="scientific">Rathayibacter tanaceti</name>
    <dbReference type="NCBI Taxonomy" id="1671680"/>
    <lineage>
        <taxon>Bacteria</taxon>
        <taxon>Bacillati</taxon>
        <taxon>Actinomycetota</taxon>
        <taxon>Actinomycetes</taxon>
        <taxon>Micrococcales</taxon>
        <taxon>Microbacteriaceae</taxon>
        <taxon>Rathayibacter</taxon>
    </lineage>
</organism>
<dbReference type="KEGG" id="rte:GSU10_03990"/>
<dbReference type="NCBIfam" id="NF004167">
    <property type="entry name" value="PRK05632.1"/>
    <property type="match status" value="1"/>
</dbReference>
<keyword evidence="9 13" id="KW-0808">Transferase</keyword>
<evidence type="ECO:0000256" key="8">
    <source>
        <dbReference type="ARBA" id="ARBA00022490"/>
    </source>
</evidence>
<dbReference type="GO" id="GO:0008959">
    <property type="term" value="F:phosphate acetyltransferase activity"/>
    <property type="evidence" value="ECO:0007669"/>
    <property type="project" value="UniProtKB-EC"/>
</dbReference>
<dbReference type="GO" id="GO:0006085">
    <property type="term" value="P:acetyl-CoA biosynthetic process"/>
    <property type="evidence" value="ECO:0007669"/>
    <property type="project" value="UniProtKB-UniPathway"/>
</dbReference>
<dbReference type="OrthoDB" id="9808984at2"/>
<dbReference type="InterPro" id="IPR002505">
    <property type="entry name" value="PTA_PTB"/>
</dbReference>
<evidence type="ECO:0000256" key="7">
    <source>
        <dbReference type="ARBA" id="ARBA00021528"/>
    </source>
</evidence>
<comment type="pathway">
    <text evidence="3 13">Metabolic intermediate biosynthesis; acetyl-CoA biosynthesis; acetyl-CoA from acetate: step 2/2.</text>
</comment>
<dbReference type="Pfam" id="PF01515">
    <property type="entry name" value="PTA_PTB"/>
    <property type="match status" value="1"/>
</dbReference>
<evidence type="ECO:0000259" key="15">
    <source>
        <dbReference type="Pfam" id="PF07085"/>
    </source>
</evidence>
<comment type="catalytic activity">
    <reaction evidence="1 13">
        <text>acetyl-CoA + phosphate = acetyl phosphate + CoA</text>
        <dbReference type="Rhea" id="RHEA:19521"/>
        <dbReference type="ChEBI" id="CHEBI:22191"/>
        <dbReference type="ChEBI" id="CHEBI:43474"/>
        <dbReference type="ChEBI" id="CHEBI:57287"/>
        <dbReference type="ChEBI" id="CHEBI:57288"/>
        <dbReference type="EC" id="2.3.1.8"/>
    </reaction>
</comment>
<keyword evidence="10 13" id="KW-0012">Acyltransferase</keyword>
<dbReference type="Pfam" id="PF13500">
    <property type="entry name" value="AAA_26"/>
    <property type="match status" value="1"/>
</dbReference>
<dbReference type="InterPro" id="IPR016475">
    <property type="entry name" value="P-Actrans_bac"/>
</dbReference>
<comment type="subcellular location">
    <subcellularLocation>
        <location evidence="2 13">Cytoplasm</location>
    </subcellularLocation>
</comment>
<dbReference type="FunFam" id="3.40.50.10750:FF:000001">
    <property type="entry name" value="Phosphate acetyltransferase"/>
    <property type="match status" value="1"/>
</dbReference>
<dbReference type="EC" id="2.3.1.8" evidence="6 13"/>
<evidence type="ECO:0000256" key="9">
    <source>
        <dbReference type="ARBA" id="ARBA00022679"/>
    </source>
</evidence>
<evidence type="ECO:0000259" key="14">
    <source>
        <dbReference type="Pfam" id="PF01515"/>
    </source>
</evidence>
<dbReference type="Gene3D" id="3.40.50.10750">
    <property type="entry name" value="Isocitrate/Isopropylmalate dehydrogenase-like"/>
    <property type="match status" value="1"/>
</dbReference>
<comment type="similarity">
    <text evidence="5 13">In the N-terminal section; belongs to the CobB/CobQ family.</text>
</comment>
<evidence type="ECO:0000256" key="12">
    <source>
        <dbReference type="ARBA" id="ARBA00049955"/>
    </source>
</evidence>
<dbReference type="Gene3D" id="3.40.1390.20">
    <property type="entry name" value="HprK N-terminal domain-like"/>
    <property type="match status" value="1"/>
</dbReference>